<feature type="region of interest" description="Disordered" evidence="1">
    <location>
        <begin position="36"/>
        <end position="137"/>
    </location>
</feature>
<feature type="domain" description="PhoD-like phosphatase" evidence="2">
    <location>
        <begin position="582"/>
        <end position="739"/>
    </location>
</feature>
<evidence type="ECO:0000313" key="3">
    <source>
        <dbReference type="EMBL" id="KAI9631759.1"/>
    </source>
</evidence>
<reference evidence="3" key="1">
    <citation type="journal article" date="2022" name="G3 (Bethesda)">
        <title>High quality genome of the basidiomycete yeast Dioszegia hungarica PDD-24b-2 isolated from cloud water.</title>
        <authorList>
            <person name="Jarrige D."/>
            <person name="Haridas S."/>
            <person name="Bleykasten-Grosshans C."/>
            <person name="Joly M."/>
            <person name="Nadalig T."/>
            <person name="Sancelme M."/>
            <person name="Vuilleumier S."/>
            <person name="Grigoriev I.V."/>
            <person name="Amato P."/>
            <person name="Bringel F."/>
        </authorList>
    </citation>
    <scope>NUCLEOTIDE SEQUENCE</scope>
    <source>
        <strain evidence="3">PDD-24b-2</strain>
    </source>
</reference>
<evidence type="ECO:0000313" key="4">
    <source>
        <dbReference type="Proteomes" id="UP001164286"/>
    </source>
</evidence>
<dbReference type="Gene3D" id="3.60.21.70">
    <property type="entry name" value="PhoD-like phosphatase"/>
    <property type="match status" value="1"/>
</dbReference>
<feature type="compositionally biased region" description="Pro residues" evidence="1">
    <location>
        <begin position="73"/>
        <end position="86"/>
    </location>
</feature>
<dbReference type="PANTHER" id="PTHR46689">
    <property type="entry name" value="MEMBRANE PROTEIN, PUTATIVE-RELATED"/>
    <property type="match status" value="1"/>
</dbReference>
<gene>
    <name evidence="3" type="ORF">MKK02DRAFT_35586</name>
</gene>
<dbReference type="GeneID" id="77728414"/>
<dbReference type="CDD" id="cd07389">
    <property type="entry name" value="MPP_PhoD"/>
    <property type="match status" value="1"/>
</dbReference>
<dbReference type="InterPro" id="IPR038607">
    <property type="entry name" value="PhoD-like_sf"/>
</dbReference>
<accession>A0AA38H2E9</accession>
<dbReference type="Pfam" id="PF19050">
    <property type="entry name" value="PhoD_2"/>
    <property type="match status" value="2"/>
</dbReference>
<dbReference type="InterPro" id="IPR018946">
    <property type="entry name" value="PhoD-like_MPP"/>
</dbReference>
<organism evidence="3 4">
    <name type="scientific">Dioszegia hungarica</name>
    <dbReference type="NCBI Taxonomy" id="4972"/>
    <lineage>
        <taxon>Eukaryota</taxon>
        <taxon>Fungi</taxon>
        <taxon>Dikarya</taxon>
        <taxon>Basidiomycota</taxon>
        <taxon>Agaricomycotina</taxon>
        <taxon>Tremellomycetes</taxon>
        <taxon>Tremellales</taxon>
        <taxon>Bulleribasidiaceae</taxon>
        <taxon>Dioszegia</taxon>
    </lineage>
</organism>
<dbReference type="EMBL" id="JAKWFO010000016">
    <property type="protein sequence ID" value="KAI9631759.1"/>
    <property type="molecule type" value="Genomic_DNA"/>
</dbReference>
<evidence type="ECO:0000256" key="1">
    <source>
        <dbReference type="SAM" id="MobiDB-lite"/>
    </source>
</evidence>
<dbReference type="RefSeq" id="XP_052941536.1">
    <property type="nucleotide sequence ID" value="XM_053089209.1"/>
</dbReference>
<comment type="caution">
    <text evidence="3">The sequence shown here is derived from an EMBL/GenBank/DDBJ whole genome shotgun (WGS) entry which is preliminary data.</text>
</comment>
<dbReference type="PANTHER" id="PTHR46689:SF1">
    <property type="entry name" value="PHOD-LIKE PHOSPHATASE DOMAIN-CONTAINING PROTEIN"/>
    <property type="match status" value="1"/>
</dbReference>
<dbReference type="InterPro" id="IPR043904">
    <property type="entry name" value="PhoD_2-like"/>
</dbReference>
<feature type="compositionally biased region" description="Basic and acidic residues" evidence="1">
    <location>
        <begin position="96"/>
        <end position="107"/>
    </location>
</feature>
<feature type="domain" description="PhoD-like phosphatase" evidence="2">
    <location>
        <begin position="288"/>
        <end position="566"/>
    </location>
</feature>
<dbReference type="AlphaFoldDB" id="A0AA38H2E9"/>
<name>A0AA38H2E9_9TREE</name>
<evidence type="ECO:0000259" key="2">
    <source>
        <dbReference type="Pfam" id="PF19050"/>
    </source>
</evidence>
<protein>
    <recommendedName>
        <fullName evidence="2">PhoD-like phosphatase domain-containing protein</fullName>
    </recommendedName>
</protein>
<dbReference type="GO" id="GO:0016020">
    <property type="term" value="C:membrane"/>
    <property type="evidence" value="ECO:0007669"/>
    <property type="project" value="TreeGrafter"/>
</dbReference>
<dbReference type="Proteomes" id="UP001164286">
    <property type="component" value="Unassembled WGS sequence"/>
</dbReference>
<sequence length="763" mass="84097">MVSPAQRHRAEHLARSAAAAAHASYYSHPSAHLHTYLGRGNAGTQDYKPSAAEDDRDRNAPGGETAPLNEAYIPPPPSLDPAPSKPMGPTETGTDGTKEELGGKEDAGAPSGLDKGALEKGGEAGGTRTSPGPTAEEVEKWRAQNGVEGASQQGATALVAGQQKEQTELKVSRMEPHLQLMCGPLLAYYTVKENVWQGAVMVVVRDEGSNLSTPPTLALQFHQYSPPTPEAPRLAELNSGGELLKGTTLNSEKILMYKSHDDTSSFFRFVIEVPLQQVEMVVTYSLNGGEGIEFVVPKIGQNLRWAAHSCNGFSSGVNPDEFKGDFESGYDPVWEDMILRHQQRPFHCMVGGGDQIYCDPITREPELQDWINAPNKEAKINTPLTPEIEYAVDRFYFNHYCKIFRSNAFGRANSTIPMVNMLDDHDLIDGFGTYDDETQEGAVFKHVGSRGYFWFCVFQLFTVDAYDGVNPAPNTHPIKSMIIGDVKGPWIPAPSHSLMVYLGPKVAMLALDCRAERKLTEIVTPATYTKAFAEVRKYKGIEQLVILLGVPIAYPRMSFLEHFLDAKYNPLNMLARHNAMGLGGMVNKFDQSSELLDDLNDHWCANTHKKERNWLVLTCQALALELHARITFLSGDVHLAAVGCLFTHAKKLGRALPAEEDHRYMLNVVTSAIVNTPPPPGAAAMVGMLGGNKHRTLHSENTDEVMIPLFVEDTDGTPMKRKLMVKFVQPRRNYASIEYLEESGDLVFDFRVEKVQGGGDTKR</sequence>
<keyword evidence="4" id="KW-1185">Reference proteome</keyword>
<proteinExistence type="predicted"/>